<dbReference type="AlphaFoldDB" id="S7SZZ7"/>
<evidence type="ECO:0000256" key="2">
    <source>
        <dbReference type="ARBA" id="ARBA00007615"/>
    </source>
</evidence>
<dbReference type="Proteomes" id="UP000014975">
    <property type="component" value="Unassembled WGS sequence"/>
</dbReference>
<dbReference type="Gene3D" id="2.50.20.10">
    <property type="entry name" value="Lipoprotein localisation LolA/LolB/LppX"/>
    <property type="match status" value="1"/>
</dbReference>
<comment type="caution">
    <text evidence="10">The sequence shown here is derived from an EMBL/GenBank/DDBJ whole genome shotgun (WGS) entry which is preliminary data.</text>
</comment>
<evidence type="ECO:0000256" key="8">
    <source>
        <dbReference type="ARBA" id="ARBA00022927"/>
    </source>
</evidence>
<gene>
    <name evidence="10" type="ORF">dsat_1537</name>
</gene>
<accession>S7SZZ7</accession>
<evidence type="ECO:0000256" key="6">
    <source>
        <dbReference type="ARBA" id="ARBA00022729"/>
    </source>
</evidence>
<dbReference type="RefSeq" id="WP_020888233.1">
    <property type="nucleotide sequence ID" value="NZ_ATHI01000032.1"/>
</dbReference>
<evidence type="ECO:0000256" key="9">
    <source>
        <dbReference type="ARBA" id="ARBA00023186"/>
    </source>
</evidence>
<reference evidence="10 11" key="1">
    <citation type="journal article" date="2013" name="Genome Announc.">
        <title>Draft genome sequences for three mercury-methylating, sulfate-reducing bacteria.</title>
        <authorList>
            <person name="Brown S.D."/>
            <person name="Hurt R.A.Jr."/>
            <person name="Gilmour C.C."/>
            <person name="Elias D.A."/>
        </authorList>
    </citation>
    <scope>NUCLEOTIDE SEQUENCE [LARGE SCALE GENOMIC DNA]</scope>
    <source>
        <strain evidence="10 11">DSM 16529</strain>
    </source>
</reference>
<sequence length="217" mass="23902">MIISRIAAFFSLIFLVLLAGAPVKAESVTAAIQRQYESLDSFQADFLQQLKNATTGRVEEREGSIAYLKPSLIRWETVTPEKELLVVGSDAVWNYVPAEKTAIKNPLATVLGSKTMIRFISGQARLDEDFIVEEQGSEAGLTKLALTPKEPEPSLVQAFVWVDPATNMLKSILLIDFYGNANRVGLDNLVLNPRLSSDLFTFTPPSGVTVQDNTVRQ</sequence>
<proteinExistence type="inferred from homology"/>
<dbReference type="eggNOG" id="COG2834">
    <property type="taxonomic scope" value="Bacteria"/>
</dbReference>
<evidence type="ECO:0000313" key="10">
    <source>
        <dbReference type="EMBL" id="EPR30397.1"/>
    </source>
</evidence>
<dbReference type="STRING" id="1121439.dsat_1537"/>
<keyword evidence="5" id="KW-0813">Transport</keyword>
<dbReference type="GO" id="GO:0042953">
    <property type="term" value="P:lipoprotein transport"/>
    <property type="evidence" value="ECO:0007669"/>
    <property type="project" value="InterPro"/>
</dbReference>
<evidence type="ECO:0000256" key="1">
    <source>
        <dbReference type="ARBA" id="ARBA00004418"/>
    </source>
</evidence>
<dbReference type="GO" id="GO:0042597">
    <property type="term" value="C:periplasmic space"/>
    <property type="evidence" value="ECO:0007669"/>
    <property type="project" value="UniProtKB-SubCell"/>
</dbReference>
<evidence type="ECO:0000256" key="7">
    <source>
        <dbReference type="ARBA" id="ARBA00022764"/>
    </source>
</evidence>
<comment type="subcellular location">
    <subcellularLocation>
        <location evidence="1">Periplasm</location>
    </subcellularLocation>
</comment>
<keyword evidence="10" id="KW-0449">Lipoprotein</keyword>
<dbReference type="Pfam" id="PF03548">
    <property type="entry name" value="LolA"/>
    <property type="match status" value="1"/>
</dbReference>
<dbReference type="CDD" id="cd16325">
    <property type="entry name" value="LolA"/>
    <property type="match status" value="1"/>
</dbReference>
<comment type="subunit">
    <text evidence="3">Monomer.</text>
</comment>
<dbReference type="NCBIfam" id="TIGR00547">
    <property type="entry name" value="lolA"/>
    <property type="match status" value="1"/>
</dbReference>
<dbReference type="InterPro" id="IPR029046">
    <property type="entry name" value="LolA/LolB/LppX"/>
</dbReference>
<keyword evidence="8" id="KW-0653">Protein transport</keyword>
<dbReference type="InterPro" id="IPR004564">
    <property type="entry name" value="OM_lipoprot_carrier_LolA-like"/>
</dbReference>
<keyword evidence="7" id="KW-0574">Periplasm</keyword>
<organism evidence="10 11">
    <name type="scientific">Alkalidesulfovibrio alkalitolerans DSM 16529</name>
    <dbReference type="NCBI Taxonomy" id="1121439"/>
    <lineage>
        <taxon>Bacteria</taxon>
        <taxon>Pseudomonadati</taxon>
        <taxon>Thermodesulfobacteriota</taxon>
        <taxon>Desulfovibrionia</taxon>
        <taxon>Desulfovibrionales</taxon>
        <taxon>Desulfovibrionaceae</taxon>
        <taxon>Alkalidesulfovibrio</taxon>
    </lineage>
</organism>
<evidence type="ECO:0000256" key="3">
    <source>
        <dbReference type="ARBA" id="ARBA00011245"/>
    </source>
</evidence>
<protein>
    <recommendedName>
        <fullName evidence="4">Outer-membrane lipoprotein carrier protein</fullName>
    </recommendedName>
</protein>
<dbReference type="OrthoDB" id="9785727at2"/>
<comment type="similarity">
    <text evidence="2">Belongs to the LolA family.</text>
</comment>
<evidence type="ECO:0000256" key="5">
    <source>
        <dbReference type="ARBA" id="ARBA00022448"/>
    </source>
</evidence>
<evidence type="ECO:0000313" key="11">
    <source>
        <dbReference type="Proteomes" id="UP000014975"/>
    </source>
</evidence>
<dbReference type="InterPro" id="IPR018323">
    <property type="entry name" value="OM_lipoprot_carrier_LolA_Pbac"/>
</dbReference>
<keyword evidence="11" id="KW-1185">Reference proteome</keyword>
<dbReference type="EMBL" id="ATHI01000032">
    <property type="protein sequence ID" value="EPR30397.1"/>
    <property type="molecule type" value="Genomic_DNA"/>
</dbReference>
<name>S7SZZ7_9BACT</name>
<keyword evidence="9" id="KW-0143">Chaperone</keyword>
<dbReference type="PANTHER" id="PTHR35869:SF1">
    <property type="entry name" value="OUTER-MEMBRANE LIPOPROTEIN CARRIER PROTEIN"/>
    <property type="match status" value="1"/>
</dbReference>
<dbReference type="PATRIC" id="fig|1121439.3.peg.2924"/>
<dbReference type="PANTHER" id="PTHR35869">
    <property type="entry name" value="OUTER-MEMBRANE LIPOPROTEIN CARRIER PROTEIN"/>
    <property type="match status" value="1"/>
</dbReference>
<keyword evidence="6" id="KW-0732">Signal</keyword>
<evidence type="ECO:0000256" key="4">
    <source>
        <dbReference type="ARBA" id="ARBA00014035"/>
    </source>
</evidence>
<dbReference type="SUPFAM" id="SSF89392">
    <property type="entry name" value="Prokaryotic lipoproteins and lipoprotein localization factors"/>
    <property type="match status" value="1"/>
</dbReference>